<dbReference type="InterPro" id="IPR001763">
    <property type="entry name" value="Rhodanese-like_dom"/>
</dbReference>
<keyword evidence="1" id="KW-0732">Signal</keyword>
<reference evidence="3" key="1">
    <citation type="submission" date="2022-04" db="EMBL/GenBank/DDBJ databases">
        <title>Desulfatitalea alkaliphila sp. nov., a novel anaerobic sulfate-reducing bacterium isolated from terrestrial mud volcano, Taman Peninsula, Russia.</title>
        <authorList>
            <person name="Khomyakova M.A."/>
            <person name="Merkel A.Y."/>
            <person name="Slobodkin A.I."/>
        </authorList>
    </citation>
    <scope>NUCLEOTIDE SEQUENCE</scope>
    <source>
        <strain evidence="3">M08but</strain>
    </source>
</reference>
<feature type="chain" id="PRO_5041261049" description="Rhodanese domain-containing protein" evidence="1">
    <location>
        <begin position="30"/>
        <end position="343"/>
    </location>
</feature>
<dbReference type="Gene3D" id="3.40.250.10">
    <property type="entry name" value="Rhodanese-like domain"/>
    <property type="match status" value="2"/>
</dbReference>
<gene>
    <name evidence="3" type="ORF">MRX98_15685</name>
</gene>
<dbReference type="PROSITE" id="PS51257">
    <property type="entry name" value="PROKAR_LIPOPROTEIN"/>
    <property type="match status" value="1"/>
</dbReference>
<proteinExistence type="predicted"/>
<feature type="domain" description="Rhodanese" evidence="2">
    <location>
        <begin position="73"/>
        <end position="163"/>
    </location>
</feature>
<dbReference type="PANTHER" id="PTHR43031:SF1">
    <property type="entry name" value="PYRIDINE NUCLEOTIDE-DISULPHIDE OXIDOREDUCTASE"/>
    <property type="match status" value="1"/>
</dbReference>
<protein>
    <recommendedName>
        <fullName evidence="2">Rhodanese domain-containing protein</fullName>
    </recommendedName>
</protein>
<name>A0AA41R334_9BACT</name>
<evidence type="ECO:0000313" key="3">
    <source>
        <dbReference type="EMBL" id="MCJ8502024.1"/>
    </source>
</evidence>
<dbReference type="SUPFAM" id="SSF52821">
    <property type="entry name" value="Rhodanese/Cell cycle control phosphatase"/>
    <property type="match status" value="2"/>
</dbReference>
<feature type="domain" description="Rhodanese" evidence="2">
    <location>
        <begin position="241"/>
        <end position="321"/>
    </location>
</feature>
<dbReference type="CDD" id="cd00158">
    <property type="entry name" value="RHOD"/>
    <property type="match status" value="2"/>
</dbReference>
<dbReference type="InterPro" id="IPR050229">
    <property type="entry name" value="GlpE_sulfurtransferase"/>
</dbReference>
<keyword evidence="4" id="KW-1185">Reference proteome</keyword>
<dbReference type="PROSITE" id="PS50206">
    <property type="entry name" value="RHODANESE_3"/>
    <property type="match status" value="2"/>
</dbReference>
<dbReference type="PANTHER" id="PTHR43031">
    <property type="entry name" value="FAD-DEPENDENT OXIDOREDUCTASE"/>
    <property type="match status" value="1"/>
</dbReference>
<dbReference type="RefSeq" id="WP_246911786.1">
    <property type="nucleotide sequence ID" value="NZ_JALJRB010000020.1"/>
</dbReference>
<evidence type="ECO:0000259" key="2">
    <source>
        <dbReference type="PROSITE" id="PS50206"/>
    </source>
</evidence>
<dbReference type="Pfam" id="PF00581">
    <property type="entry name" value="Rhodanese"/>
    <property type="match status" value="2"/>
</dbReference>
<evidence type="ECO:0000256" key="1">
    <source>
        <dbReference type="SAM" id="SignalP"/>
    </source>
</evidence>
<accession>A0AA41R334</accession>
<dbReference type="EMBL" id="JALJRB010000020">
    <property type="protein sequence ID" value="MCJ8502024.1"/>
    <property type="molecule type" value="Genomic_DNA"/>
</dbReference>
<dbReference type="SMART" id="SM00450">
    <property type="entry name" value="RHOD"/>
    <property type="match status" value="2"/>
</dbReference>
<evidence type="ECO:0000313" key="4">
    <source>
        <dbReference type="Proteomes" id="UP001165427"/>
    </source>
</evidence>
<dbReference type="Proteomes" id="UP001165427">
    <property type="component" value="Unassembled WGS sequence"/>
</dbReference>
<dbReference type="AlphaFoldDB" id="A0AA41R334"/>
<dbReference type="InterPro" id="IPR036873">
    <property type="entry name" value="Rhodanese-like_dom_sf"/>
</dbReference>
<comment type="caution">
    <text evidence="3">The sequence shown here is derived from an EMBL/GenBank/DDBJ whole genome shotgun (WGS) entry which is preliminary data.</text>
</comment>
<sequence length="343" mass="37568">MKQLSPRRRFWTGAIWIAAVVALLGCAHATQAPQGLDETQVLVAFFENERNYIHDSPPFVIGAQNLRVNLLTKARQQYLIDIRAPADFGRGHIQGAVHVPFADVYDHVKGLDAASFENIVVIDCDGQAAAYVVSLLRAAGYPNAVSLKWGMSGWAMAFADGAWLKKLSNVRADAFVTKPSPPKNPPGPMPRIATGGTTAEAILEARLRQLFAEGYAPAVVTHDFVFARLDQNTDMYVINYWPPELYAKQGHIPGAVNYPPAEKPFLSTTHLATLSTTGPNILYCFTGQTSSYVAGYLRILGYDARSLAFGANSMIYDQMHAGKVPNTFVPETEIKNYDYVGGR</sequence>
<organism evidence="3 4">
    <name type="scientific">Desulfatitalea alkaliphila</name>
    <dbReference type="NCBI Taxonomy" id="2929485"/>
    <lineage>
        <taxon>Bacteria</taxon>
        <taxon>Pseudomonadati</taxon>
        <taxon>Thermodesulfobacteriota</taxon>
        <taxon>Desulfobacteria</taxon>
        <taxon>Desulfobacterales</taxon>
        <taxon>Desulfosarcinaceae</taxon>
        <taxon>Desulfatitalea</taxon>
    </lineage>
</organism>
<feature type="signal peptide" evidence="1">
    <location>
        <begin position="1"/>
        <end position="29"/>
    </location>
</feature>